<name>E4SAE1_CALA7</name>
<evidence type="ECO:0000313" key="2">
    <source>
        <dbReference type="Proteomes" id="UP000009256"/>
    </source>
</evidence>
<sequence>MDKGKKYLREAISTMPKLVKHLKRFSKDILGVDVGKLISKVVGDN</sequence>
<evidence type="ECO:0000313" key="1">
    <source>
        <dbReference type="EMBL" id="ADQ41166.1"/>
    </source>
</evidence>
<proteinExistence type="predicted"/>
<dbReference type="Proteomes" id="UP000009256">
    <property type="component" value="Chromosome"/>
</dbReference>
<gene>
    <name evidence="1" type="ordered locus">Calkr_1675</name>
</gene>
<accession>E4SAE1</accession>
<organism evidence="1 2">
    <name type="scientific">Caldicellulosiruptor acetigenus (strain ATCC 700853 / DSM 12137 / I77R1B)</name>
    <name type="common">Caldicellulosiruptor kristjanssonii</name>
    <dbReference type="NCBI Taxonomy" id="632335"/>
    <lineage>
        <taxon>Bacteria</taxon>
        <taxon>Bacillati</taxon>
        <taxon>Bacillota</taxon>
        <taxon>Bacillota incertae sedis</taxon>
        <taxon>Caldicellulosiruptorales</taxon>
        <taxon>Caldicellulosiruptoraceae</taxon>
        <taxon>Caldicellulosiruptor</taxon>
    </lineage>
</organism>
<dbReference type="EMBL" id="CP002326">
    <property type="protein sequence ID" value="ADQ41166.1"/>
    <property type="molecule type" value="Genomic_DNA"/>
</dbReference>
<dbReference type="eggNOG" id="COG0457">
    <property type="taxonomic scope" value="Bacteria"/>
</dbReference>
<reference evidence="1 2" key="2">
    <citation type="journal article" date="2011" name="J. Bacteriol.">
        <title>Complete genome sequences for the anaerobic, extremely thermophilic plant biomass-degrading bacteria Caldicellulosiruptor hydrothermalis, Caldicellulosiruptor kristjanssonii, Caldicellulosiruptor kronotskyensis, Caldicellulosiruptor owensenis, and Caldicellulosiruptor lactoaceticus.</title>
        <authorList>
            <person name="Blumer-Schuette S.E."/>
            <person name="Ozdemir I."/>
            <person name="Mistry D."/>
            <person name="Lucas S."/>
            <person name="Lapidus A."/>
            <person name="Cheng J.F."/>
            <person name="Goodwin L.A."/>
            <person name="Pitluck S."/>
            <person name="Land M.L."/>
            <person name="Hauser L.J."/>
            <person name="Woyke T."/>
            <person name="Mikhailova N."/>
            <person name="Pati A."/>
            <person name="Kyrpides N.C."/>
            <person name="Ivanova N."/>
            <person name="Detter J.C."/>
            <person name="Walston-Davenport K."/>
            <person name="Han S."/>
            <person name="Adams M.W."/>
            <person name="Kelly R.M."/>
        </authorList>
    </citation>
    <scope>NUCLEOTIDE SEQUENCE [LARGE SCALE GENOMIC DNA]</scope>
    <source>
        <strain evidence="2">ATCC 700853 / DSM 12137 / I77R1B</strain>
    </source>
</reference>
<reference key="1">
    <citation type="submission" date="2010-11" db="EMBL/GenBank/DDBJ databases">
        <title>Complete sequence of chromosome of Caldicellulosiruptor kristjanssonii 177R1B.</title>
        <authorList>
            <consortium name="US DOE Joint Genome Institute"/>
            <person name="Lucas S."/>
            <person name="Copeland A."/>
            <person name="Lapidus A."/>
            <person name="Cheng J.-F."/>
            <person name="Bruce D."/>
            <person name="Goodwin L."/>
            <person name="Pitluck S."/>
            <person name="Davenport K."/>
            <person name="Detter J.C."/>
            <person name="Han C."/>
            <person name="Tapia R."/>
            <person name="Land M."/>
            <person name="Hauser L."/>
            <person name="Jeffries C."/>
            <person name="Kyrpides N."/>
            <person name="Ivanova N."/>
            <person name="Mikhailova N."/>
            <person name="Blumer-Schuette S.E."/>
            <person name="Kelly R.M."/>
            <person name="Woyke T."/>
        </authorList>
    </citation>
    <scope>NUCLEOTIDE SEQUENCE</scope>
    <source>
        <strain>177R1B</strain>
    </source>
</reference>
<keyword evidence="2" id="KW-1185">Reference proteome</keyword>
<protein>
    <submittedName>
        <fullName evidence="1">Uncharacterized protein</fullName>
    </submittedName>
</protein>
<dbReference type="HOGENOM" id="CLU_3197257_0_0_9"/>
<dbReference type="STRING" id="632335.Calkr_1675"/>
<dbReference type="AlphaFoldDB" id="E4SAE1"/>
<dbReference type="KEGG" id="cki:Calkr_1675"/>